<dbReference type="InterPro" id="IPR013272">
    <property type="entry name" value="Vps72/YL1_C"/>
</dbReference>
<feature type="coiled-coil region" evidence="2">
    <location>
        <begin position="179"/>
        <end position="206"/>
    </location>
</feature>
<proteinExistence type="inferred from homology"/>
<dbReference type="GO" id="GO:0005634">
    <property type="term" value="C:nucleus"/>
    <property type="evidence" value="ECO:0007669"/>
    <property type="project" value="TreeGrafter"/>
</dbReference>
<dbReference type="InterPro" id="IPR046757">
    <property type="entry name" value="YL1_N"/>
</dbReference>
<comment type="similarity">
    <text evidence="1">Belongs to the VPS72/YL1 family.</text>
</comment>
<dbReference type="Proteomes" id="UP000428333">
    <property type="component" value="Linkage Group LG10"/>
</dbReference>
<dbReference type="PANTHER" id="PTHR13275">
    <property type="entry name" value="YL-1 PROTEIN TRANSCRIPTION FACTOR-LIKE 1"/>
    <property type="match status" value="1"/>
</dbReference>
<sequence length="374" mass="43392">MSARMEDGKEDETVFLNRTSRAMRGKRMTKLLDEEIEEDELFWNQDALKEDENDENYEEVEGEVADVFDSDFDDDEPEPDEEIENEGDGRERTKKKLIFPGKQLPKRKKKVLSKLGKDPKEERAPEQSTLPEHHDMPDDVEEKMVRKSTRTSVIVRQAERDAIRAALEATMKPIIRRKKEGEEKRMTQEEMLLEAAQTEIMNLRHLERVLAREEEVKKRAVVYKAVYSGPQTRYLSRNGKYFLITYQYFSFCGKSYLEFSKGLSFQAKISTGSTPYPKRAVCAVTGLPAKYRDPKTGLPYATKEAFKIIRERLEENSRASEKKSMGFLCDVISGEGFSKKQKRSVIPNMRETSDFRYSARFRTIPALEIIDDSE</sequence>
<evidence type="ECO:0000256" key="1">
    <source>
        <dbReference type="ARBA" id="ARBA00006832"/>
    </source>
</evidence>
<dbReference type="AlphaFoldDB" id="A0A6A4L3H7"/>
<keyword evidence="2" id="KW-0175">Coiled coil</keyword>
<gene>
    <name evidence="5" type="ORF">C3L33_17296</name>
</gene>
<comment type="caution">
    <text evidence="5">The sequence shown here is derived from an EMBL/GenBank/DDBJ whole genome shotgun (WGS) entry which is preliminary data.</text>
</comment>
<protein>
    <recommendedName>
        <fullName evidence="4">Vps72/YL1 C-terminal domain-containing protein</fullName>
    </recommendedName>
</protein>
<feature type="non-terminal residue" evidence="5">
    <location>
        <position position="1"/>
    </location>
</feature>
<evidence type="ECO:0000313" key="6">
    <source>
        <dbReference type="Proteomes" id="UP000428333"/>
    </source>
</evidence>
<dbReference type="EMBL" id="QEFC01002751">
    <property type="protein sequence ID" value="KAE9450804.1"/>
    <property type="molecule type" value="Genomic_DNA"/>
</dbReference>
<dbReference type="SMART" id="SM00993">
    <property type="entry name" value="YL1_C"/>
    <property type="match status" value="1"/>
</dbReference>
<feature type="compositionally biased region" description="Acidic residues" evidence="3">
    <location>
        <begin position="49"/>
        <end position="86"/>
    </location>
</feature>
<evidence type="ECO:0000256" key="2">
    <source>
        <dbReference type="SAM" id="Coils"/>
    </source>
</evidence>
<dbReference type="OrthoDB" id="78296at2759"/>
<dbReference type="PANTHER" id="PTHR13275:SF4">
    <property type="entry name" value="VACUOLAR PROTEIN SORTING-ASSOCIATED PROTEIN 72 HOMOLOG"/>
    <property type="match status" value="1"/>
</dbReference>
<evidence type="ECO:0000259" key="4">
    <source>
        <dbReference type="SMART" id="SM00993"/>
    </source>
</evidence>
<dbReference type="Pfam" id="PF08265">
    <property type="entry name" value="YL1_C"/>
    <property type="match status" value="1"/>
</dbReference>
<name>A0A6A4L3H7_9ERIC</name>
<reference evidence="5 6" key="1">
    <citation type="journal article" date="2019" name="Genome Biol. Evol.">
        <title>The Rhododendron genome and chromosomal organization provide insight into shared whole-genome duplications across the heath family (Ericaceae).</title>
        <authorList>
            <person name="Soza V.L."/>
            <person name="Lindsley D."/>
            <person name="Waalkes A."/>
            <person name="Ramage E."/>
            <person name="Patwardhan R.P."/>
            <person name="Burton J.N."/>
            <person name="Adey A."/>
            <person name="Kumar A."/>
            <person name="Qiu R."/>
            <person name="Shendure J."/>
            <person name="Hall B."/>
        </authorList>
    </citation>
    <scope>NUCLEOTIDE SEQUENCE [LARGE SCALE GENOMIC DNA]</scope>
    <source>
        <strain evidence="5">RSF 1966-606</strain>
    </source>
</reference>
<evidence type="ECO:0000313" key="5">
    <source>
        <dbReference type="EMBL" id="KAE9450804.1"/>
    </source>
</evidence>
<feature type="region of interest" description="Disordered" evidence="3">
    <location>
        <begin position="43"/>
        <end position="136"/>
    </location>
</feature>
<keyword evidence="6" id="KW-1185">Reference proteome</keyword>
<accession>A0A6A4L3H7</accession>
<evidence type="ECO:0000256" key="3">
    <source>
        <dbReference type="SAM" id="MobiDB-lite"/>
    </source>
</evidence>
<feature type="compositionally biased region" description="Basic and acidic residues" evidence="3">
    <location>
        <begin position="115"/>
        <end position="136"/>
    </location>
</feature>
<dbReference type="Pfam" id="PF05764">
    <property type="entry name" value="YL1"/>
    <property type="match status" value="1"/>
</dbReference>
<organism evidence="5 6">
    <name type="scientific">Rhododendron williamsianum</name>
    <dbReference type="NCBI Taxonomy" id="262921"/>
    <lineage>
        <taxon>Eukaryota</taxon>
        <taxon>Viridiplantae</taxon>
        <taxon>Streptophyta</taxon>
        <taxon>Embryophyta</taxon>
        <taxon>Tracheophyta</taxon>
        <taxon>Spermatophyta</taxon>
        <taxon>Magnoliopsida</taxon>
        <taxon>eudicotyledons</taxon>
        <taxon>Gunneridae</taxon>
        <taxon>Pentapetalae</taxon>
        <taxon>asterids</taxon>
        <taxon>Ericales</taxon>
        <taxon>Ericaceae</taxon>
        <taxon>Ericoideae</taxon>
        <taxon>Rhodoreae</taxon>
        <taxon>Rhododendron</taxon>
    </lineage>
</organism>
<feature type="domain" description="Vps72/YL1 C-terminal" evidence="4">
    <location>
        <begin position="280"/>
        <end position="309"/>
    </location>
</feature>